<dbReference type="InterPro" id="IPR010916">
    <property type="entry name" value="TonB_box_CS"/>
</dbReference>
<organism evidence="1 2">
    <name type="scientific">Methanomethylovorans hollandica (strain DSM 15978 / NBRC 107637 / DMS1)</name>
    <dbReference type="NCBI Taxonomy" id="867904"/>
    <lineage>
        <taxon>Archaea</taxon>
        <taxon>Methanobacteriati</taxon>
        <taxon>Methanobacteriota</taxon>
        <taxon>Stenosarchaea group</taxon>
        <taxon>Methanomicrobia</taxon>
        <taxon>Methanosarcinales</taxon>
        <taxon>Methanosarcinaceae</taxon>
        <taxon>Methanomethylovorans</taxon>
    </lineage>
</organism>
<sequence precursor="true">MSRSQFIIYASLTVLFVYMAVATVFAGNTAVSEPSMAITDKVISSTVGGVISNTGTITEMDTISVDPSYYNTMLQPGTSENFTVTVTNMEDAAITVNPTMVITPYTYSFMDESWITITPAQEVLEAGEKAQFGIKISVPEDAKVGNYAATLTFMENVPEGDILYQGFPGTVQLNVDVWIPPKVEILTTYVYDRVEAGKVYDYEIMLRNTGDSEVTIDPKLVENMYYPYPMSAEARPMAMDSAVSMPYYGGYEQAFGKDAITITGPSTIKPGETVVVKVQVKVPADAKGDFSGSIDLNIDDPGIQDYEEMVHLSFHVAVQPEKPYEIPFKVNDNGTVTIELRSYIYDVYPSNSIADPSFEVKLTDPDGKEGKAVQKAVQYAGSVTMGNVPYPVFKVSGNNSEYQEYSKSYVETYTLKASAGQWTLSVMPHNTENFEYSISAEPSQ</sequence>
<proteinExistence type="predicted"/>
<name>L0KY10_METHD</name>
<dbReference type="AlphaFoldDB" id="L0KY10"/>
<dbReference type="EMBL" id="CP003362">
    <property type="protein sequence ID" value="AGB50322.1"/>
    <property type="molecule type" value="Genomic_DNA"/>
</dbReference>
<protein>
    <recommendedName>
        <fullName evidence="3">NPCBM-associated, NEW3 domain of alpha-galactosidase</fullName>
    </recommendedName>
</protein>
<dbReference type="InterPro" id="IPR013783">
    <property type="entry name" value="Ig-like_fold"/>
</dbReference>
<gene>
    <name evidence="1" type="ordered locus">Metho_2159</name>
</gene>
<dbReference type="KEGG" id="mhz:Metho_2159"/>
<dbReference type="RefSeq" id="WP_015325487.1">
    <property type="nucleotide sequence ID" value="NC_019977.1"/>
</dbReference>
<dbReference type="PROSITE" id="PS00430">
    <property type="entry name" value="TONB_DEPENDENT_REC_1"/>
    <property type="match status" value="1"/>
</dbReference>
<dbReference type="Gene3D" id="2.60.40.10">
    <property type="entry name" value="Immunoglobulins"/>
    <property type="match status" value="1"/>
</dbReference>
<dbReference type="OrthoDB" id="147270at2157"/>
<evidence type="ECO:0008006" key="3">
    <source>
        <dbReference type="Google" id="ProtNLM"/>
    </source>
</evidence>
<dbReference type="Proteomes" id="UP000010866">
    <property type="component" value="Chromosome"/>
</dbReference>
<reference evidence="2" key="1">
    <citation type="submission" date="2012-02" db="EMBL/GenBank/DDBJ databases">
        <title>Complete sequence of chromosome of Methanomethylovorans hollandica DSM 15978.</title>
        <authorList>
            <person name="Lucas S."/>
            <person name="Copeland A."/>
            <person name="Lapidus A."/>
            <person name="Glavina del Rio T."/>
            <person name="Dalin E."/>
            <person name="Tice H."/>
            <person name="Bruce D."/>
            <person name="Goodwin L."/>
            <person name="Pitluck S."/>
            <person name="Peters L."/>
            <person name="Mikhailova N."/>
            <person name="Held B."/>
            <person name="Kyrpides N."/>
            <person name="Mavromatis K."/>
            <person name="Ivanova N."/>
            <person name="Brettin T."/>
            <person name="Detter J.C."/>
            <person name="Han C."/>
            <person name="Larimer F."/>
            <person name="Land M."/>
            <person name="Hauser L."/>
            <person name="Markowitz V."/>
            <person name="Cheng J.-F."/>
            <person name="Hugenholtz P."/>
            <person name="Woyke T."/>
            <person name="Wu D."/>
            <person name="Spring S."/>
            <person name="Schroeder M."/>
            <person name="Brambilla E."/>
            <person name="Klenk H.-P."/>
            <person name="Eisen J.A."/>
        </authorList>
    </citation>
    <scope>NUCLEOTIDE SEQUENCE [LARGE SCALE GENOMIC DNA]</scope>
    <source>
        <strain evidence="2">DSM 15978 / NBRC 107637 / DMS1</strain>
    </source>
</reference>
<accession>L0KY10</accession>
<evidence type="ECO:0000313" key="2">
    <source>
        <dbReference type="Proteomes" id="UP000010866"/>
    </source>
</evidence>
<evidence type="ECO:0000313" key="1">
    <source>
        <dbReference type="EMBL" id="AGB50322.1"/>
    </source>
</evidence>
<keyword evidence="2" id="KW-1185">Reference proteome</keyword>
<dbReference type="GeneID" id="14406672"/>
<dbReference type="HOGENOM" id="CLU_038781_0_0_2"/>